<dbReference type="GO" id="GO:0005739">
    <property type="term" value="C:mitochondrion"/>
    <property type="evidence" value="ECO:0007669"/>
    <property type="project" value="TreeGrafter"/>
</dbReference>
<sequence length="116" mass="12845">MESASQFVRVLTKATNKNTVIDVCLVGTFLALCYRSVKQQKNIEALEIEKISLIKSNKDMKKTMWVWKQQLFADAASDSALVPLSRLRVIYGEAPAPQTGDAINNQAEAAPSKFVI</sequence>
<protein>
    <submittedName>
        <fullName evidence="1">Uncharacterized protein</fullName>
    </submittedName>
</protein>
<evidence type="ECO:0000313" key="2">
    <source>
        <dbReference type="Proteomes" id="UP001345219"/>
    </source>
</evidence>
<keyword evidence="2" id="KW-1185">Reference proteome</keyword>
<dbReference type="Proteomes" id="UP001345219">
    <property type="component" value="Chromosome 14"/>
</dbReference>
<dbReference type="PANTHER" id="PTHR38355">
    <property type="entry name" value="OS06G0149500 PROTEIN"/>
    <property type="match status" value="1"/>
</dbReference>
<dbReference type="PANTHER" id="PTHR38355:SF1">
    <property type="entry name" value="OS06G0149500 PROTEIN"/>
    <property type="match status" value="1"/>
</dbReference>
<dbReference type="EMBL" id="JAXIOK010000002">
    <property type="protein sequence ID" value="KAK4778196.1"/>
    <property type="molecule type" value="Genomic_DNA"/>
</dbReference>
<accession>A0AAN7L3B4</accession>
<dbReference type="AlphaFoldDB" id="A0AAN7L3B4"/>
<reference evidence="1 2" key="1">
    <citation type="journal article" date="2023" name="Hortic Res">
        <title>Pangenome of water caltrop reveals structural variations and asymmetric subgenome divergence after allopolyploidization.</title>
        <authorList>
            <person name="Zhang X."/>
            <person name="Chen Y."/>
            <person name="Wang L."/>
            <person name="Yuan Y."/>
            <person name="Fang M."/>
            <person name="Shi L."/>
            <person name="Lu R."/>
            <person name="Comes H.P."/>
            <person name="Ma Y."/>
            <person name="Chen Y."/>
            <person name="Huang G."/>
            <person name="Zhou Y."/>
            <person name="Zheng Z."/>
            <person name="Qiu Y."/>
        </authorList>
    </citation>
    <scope>NUCLEOTIDE SEQUENCE [LARGE SCALE GENOMIC DNA]</scope>
    <source>
        <tissue evidence="1">Roots</tissue>
    </source>
</reference>
<comment type="caution">
    <text evidence="1">The sequence shown here is derived from an EMBL/GenBank/DDBJ whole genome shotgun (WGS) entry which is preliminary data.</text>
</comment>
<gene>
    <name evidence="1" type="ORF">SAY87_018383</name>
</gene>
<proteinExistence type="predicted"/>
<evidence type="ECO:0000313" key="1">
    <source>
        <dbReference type="EMBL" id="KAK4778196.1"/>
    </source>
</evidence>
<organism evidence="1 2">
    <name type="scientific">Trapa incisa</name>
    <dbReference type="NCBI Taxonomy" id="236973"/>
    <lineage>
        <taxon>Eukaryota</taxon>
        <taxon>Viridiplantae</taxon>
        <taxon>Streptophyta</taxon>
        <taxon>Embryophyta</taxon>
        <taxon>Tracheophyta</taxon>
        <taxon>Spermatophyta</taxon>
        <taxon>Magnoliopsida</taxon>
        <taxon>eudicotyledons</taxon>
        <taxon>Gunneridae</taxon>
        <taxon>Pentapetalae</taxon>
        <taxon>rosids</taxon>
        <taxon>malvids</taxon>
        <taxon>Myrtales</taxon>
        <taxon>Lythraceae</taxon>
        <taxon>Trapa</taxon>
    </lineage>
</organism>
<name>A0AAN7L3B4_9MYRT</name>